<reference evidence="1" key="1">
    <citation type="submission" date="2014-09" db="EMBL/GenBank/DDBJ databases">
        <authorList>
            <person name="Magalhaes I.L.F."/>
            <person name="Oliveira U."/>
            <person name="Santos F.R."/>
            <person name="Vidigal T.H.D.A."/>
            <person name="Brescovit A.D."/>
            <person name="Santos A.J."/>
        </authorList>
    </citation>
    <scope>NUCLEOTIDE SEQUENCE</scope>
    <source>
        <tissue evidence="1">Shoot tissue taken approximately 20 cm above the soil surface</tissue>
    </source>
</reference>
<protein>
    <submittedName>
        <fullName evidence="1">Uncharacterized protein</fullName>
    </submittedName>
</protein>
<name>A0A0A9DNF1_ARUDO</name>
<accession>A0A0A9DNF1</accession>
<organism evidence="1">
    <name type="scientific">Arundo donax</name>
    <name type="common">Giant reed</name>
    <name type="synonym">Donax arundinaceus</name>
    <dbReference type="NCBI Taxonomy" id="35708"/>
    <lineage>
        <taxon>Eukaryota</taxon>
        <taxon>Viridiplantae</taxon>
        <taxon>Streptophyta</taxon>
        <taxon>Embryophyta</taxon>
        <taxon>Tracheophyta</taxon>
        <taxon>Spermatophyta</taxon>
        <taxon>Magnoliopsida</taxon>
        <taxon>Liliopsida</taxon>
        <taxon>Poales</taxon>
        <taxon>Poaceae</taxon>
        <taxon>PACMAD clade</taxon>
        <taxon>Arundinoideae</taxon>
        <taxon>Arundineae</taxon>
        <taxon>Arundo</taxon>
    </lineage>
</organism>
<evidence type="ECO:0000313" key="1">
    <source>
        <dbReference type="EMBL" id="JAD85307.1"/>
    </source>
</evidence>
<reference evidence="1" key="2">
    <citation type="journal article" date="2015" name="Data Brief">
        <title>Shoot transcriptome of the giant reed, Arundo donax.</title>
        <authorList>
            <person name="Barrero R.A."/>
            <person name="Guerrero F.D."/>
            <person name="Moolhuijzen P."/>
            <person name="Goolsby J.A."/>
            <person name="Tidwell J."/>
            <person name="Bellgard S.E."/>
            <person name="Bellgard M.I."/>
        </authorList>
    </citation>
    <scope>NUCLEOTIDE SEQUENCE</scope>
    <source>
        <tissue evidence="1">Shoot tissue taken approximately 20 cm above the soil surface</tissue>
    </source>
</reference>
<dbReference type="AlphaFoldDB" id="A0A0A9DNF1"/>
<sequence length="75" mass="8718">MMTFDDYNLKIWNIELESPALDVLLNSEGLNTDVLITRNELRRHCNFRTMPGCSKHPVSAFTTNYSRSKLNRRTA</sequence>
<dbReference type="EMBL" id="GBRH01212588">
    <property type="protein sequence ID" value="JAD85307.1"/>
    <property type="molecule type" value="Transcribed_RNA"/>
</dbReference>
<proteinExistence type="predicted"/>